<organism evidence="2 3">
    <name type="scientific">Erpetoichthys calabaricus</name>
    <name type="common">Rope fish</name>
    <name type="synonym">Calamoichthys calabaricus</name>
    <dbReference type="NCBI Taxonomy" id="27687"/>
    <lineage>
        <taxon>Eukaryota</taxon>
        <taxon>Metazoa</taxon>
        <taxon>Chordata</taxon>
        <taxon>Craniata</taxon>
        <taxon>Vertebrata</taxon>
        <taxon>Euteleostomi</taxon>
        <taxon>Actinopterygii</taxon>
        <taxon>Polypteriformes</taxon>
        <taxon>Polypteridae</taxon>
        <taxon>Erpetoichthys</taxon>
    </lineage>
</organism>
<name>A0A8C4T379_ERPCA</name>
<sequence>TRVFAGFDHVCSTDTSSTLKISRCTKSLIIWEKDDNILQSHPPLKNQNNQKTNSRFQFMYCNIENGNISVDIENLQNSDAGTYKCTIIIDGAYGQGTINLNVSGDSMLYNKM</sequence>
<accession>A0A8C4T379</accession>
<dbReference type="Gene3D" id="2.60.40.10">
    <property type="entry name" value="Immunoglobulins"/>
    <property type="match status" value="1"/>
</dbReference>
<protein>
    <recommendedName>
        <fullName evidence="1">Ig-like domain-containing protein</fullName>
    </recommendedName>
</protein>
<dbReference type="InterPro" id="IPR013106">
    <property type="entry name" value="Ig_V-set"/>
</dbReference>
<dbReference type="InterPro" id="IPR007110">
    <property type="entry name" value="Ig-like_dom"/>
</dbReference>
<evidence type="ECO:0000313" key="2">
    <source>
        <dbReference type="Ensembl" id="ENSECRP00000024682.1"/>
    </source>
</evidence>
<evidence type="ECO:0000313" key="3">
    <source>
        <dbReference type="Proteomes" id="UP000694620"/>
    </source>
</evidence>
<proteinExistence type="predicted"/>
<feature type="domain" description="Ig-like" evidence="1">
    <location>
        <begin position="1"/>
        <end position="103"/>
    </location>
</feature>
<dbReference type="Ensembl" id="ENSECRT00000025218.1">
    <property type="protein sequence ID" value="ENSECRP00000024682.1"/>
    <property type="gene ID" value="ENSECRG00000016714.1"/>
</dbReference>
<reference evidence="2" key="1">
    <citation type="submission" date="2025-08" db="UniProtKB">
        <authorList>
            <consortium name="Ensembl"/>
        </authorList>
    </citation>
    <scope>IDENTIFICATION</scope>
</reference>
<reference evidence="2" key="2">
    <citation type="submission" date="2025-09" db="UniProtKB">
        <authorList>
            <consortium name="Ensembl"/>
        </authorList>
    </citation>
    <scope>IDENTIFICATION</scope>
</reference>
<keyword evidence="3" id="KW-1185">Reference proteome</keyword>
<dbReference type="InterPro" id="IPR013783">
    <property type="entry name" value="Ig-like_fold"/>
</dbReference>
<dbReference type="SUPFAM" id="SSF48726">
    <property type="entry name" value="Immunoglobulin"/>
    <property type="match status" value="1"/>
</dbReference>
<evidence type="ECO:0000259" key="1">
    <source>
        <dbReference type="PROSITE" id="PS50835"/>
    </source>
</evidence>
<dbReference type="InterPro" id="IPR036179">
    <property type="entry name" value="Ig-like_dom_sf"/>
</dbReference>
<dbReference type="Pfam" id="PF07686">
    <property type="entry name" value="V-set"/>
    <property type="match status" value="1"/>
</dbReference>
<dbReference type="AlphaFoldDB" id="A0A8C4T379"/>
<dbReference type="PROSITE" id="PS50835">
    <property type="entry name" value="IG_LIKE"/>
    <property type="match status" value="1"/>
</dbReference>
<dbReference type="Proteomes" id="UP000694620">
    <property type="component" value="Unassembled WGS sequence"/>
</dbReference>